<reference evidence="1 2" key="1">
    <citation type="submission" date="2020-02" db="EMBL/GenBank/DDBJ databases">
        <title>Whole-genome analyses of novel actinobacteria.</title>
        <authorList>
            <person name="Sahin N."/>
            <person name="Tatar D."/>
        </authorList>
    </citation>
    <scope>NUCLEOTIDE SEQUENCE [LARGE SCALE GENOMIC DNA]</scope>
    <source>
        <strain evidence="1 2">SB3404</strain>
    </source>
</reference>
<proteinExistence type="predicted"/>
<comment type="caution">
    <text evidence="1">The sequence shown here is derived from an EMBL/GenBank/DDBJ whole genome shotgun (WGS) entry which is preliminary data.</text>
</comment>
<dbReference type="AlphaFoldDB" id="A0A6G4WVM0"/>
<dbReference type="RefSeq" id="WP_165298969.1">
    <property type="nucleotide sequence ID" value="NZ_JAAKZZ010000106.1"/>
</dbReference>
<evidence type="ECO:0000313" key="1">
    <source>
        <dbReference type="EMBL" id="NGO69275.1"/>
    </source>
</evidence>
<keyword evidence="2" id="KW-1185">Reference proteome</keyword>
<dbReference type="EMBL" id="JAAKZZ010000106">
    <property type="protein sequence ID" value="NGO69275.1"/>
    <property type="molecule type" value="Genomic_DNA"/>
</dbReference>
<name>A0A6G4WVM0_9ACTN</name>
<protein>
    <submittedName>
        <fullName evidence="1">Uncharacterized protein</fullName>
    </submittedName>
</protein>
<gene>
    <name evidence="1" type="ORF">G5C65_13095</name>
</gene>
<accession>A0A6G4WVM0</accession>
<dbReference type="Proteomes" id="UP000477722">
    <property type="component" value="Unassembled WGS sequence"/>
</dbReference>
<evidence type="ECO:0000313" key="2">
    <source>
        <dbReference type="Proteomes" id="UP000477722"/>
    </source>
</evidence>
<sequence>MWNRGQSSRFTGVAYYKKTSYRDQVGCTRQGKRGYLQGTYKVASHRWITSSCG</sequence>
<organism evidence="1 2">
    <name type="scientific">Streptomyces boncukensis</name>
    <dbReference type="NCBI Taxonomy" id="2711219"/>
    <lineage>
        <taxon>Bacteria</taxon>
        <taxon>Bacillati</taxon>
        <taxon>Actinomycetota</taxon>
        <taxon>Actinomycetes</taxon>
        <taxon>Kitasatosporales</taxon>
        <taxon>Streptomycetaceae</taxon>
        <taxon>Streptomyces</taxon>
    </lineage>
</organism>